<evidence type="ECO:0000313" key="1">
    <source>
        <dbReference type="EMBL" id="EDV25327.1"/>
    </source>
</evidence>
<dbReference type="STRING" id="10228.B3RUG4"/>
<dbReference type="RefSeq" id="XP_002111360.1">
    <property type="nucleotide sequence ID" value="XM_002111324.1"/>
</dbReference>
<reference evidence="1 2" key="1">
    <citation type="journal article" date="2008" name="Nature">
        <title>The Trichoplax genome and the nature of placozoans.</title>
        <authorList>
            <person name="Srivastava M."/>
            <person name="Begovic E."/>
            <person name="Chapman J."/>
            <person name="Putnam N.H."/>
            <person name="Hellsten U."/>
            <person name="Kawashima T."/>
            <person name="Kuo A."/>
            <person name="Mitros T."/>
            <person name="Salamov A."/>
            <person name="Carpenter M.L."/>
            <person name="Signorovitch A.Y."/>
            <person name="Moreno M.A."/>
            <person name="Kamm K."/>
            <person name="Grimwood J."/>
            <person name="Schmutz J."/>
            <person name="Shapiro H."/>
            <person name="Grigoriev I.V."/>
            <person name="Buss L.W."/>
            <person name="Schierwater B."/>
            <person name="Dellaporta S.L."/>
            <person name="Rokhsar D.S."/>
        </authorList>
    </citation>
    <scope>NUCLEOTIDE SEQUENCE [LARGE SCALE GENOMIC DNA]</scope>
    <source>
        <strain evidence="1 2">Grell-BS-1999</strain>
    </source>
</reference>
<dbReference type="InParanoid" id="B3RUG4"/>
<dbReference type="GeneID" id="6753056"/>
<dbReference type="KEGG" id="tad:TRIADDRAFT_55279"/>
<sequence>MANDENDVNQLIFDFDETLLTNSLTDSSSASLSVKDCESTLLYHHDDDDSELSEEDEDDEQQWRLDNIGSISGELSSSHNAATNSFNQKVSIVDSLLCEIYNKKVGQGDDLNGRDSLLASHSDHVRVGRTTSFLGDAKLTEEILKTKGIQVLQATVKELQARTTQISSRLIKELKRRDRRKTRLNLNCDLLTAIIQACSLKRRK</sequence>
<evidence type="ECO:0000313" key="2">
    <source>
        <dbReference type="Proteomes" id="UP000009022"/>
    </source>
</evidence>
<organism evidence="1 2">
    <name type="scientific">Trichoplax adhaerens</name>
    <name type="common">Trichoplax reptans</name>
    <dbReference type="NCBI Taxonomy" id="10228"/>
    <lineage>
        <taxon>Eukaryota</taxon>
        <taxon>Metazoa</taxon>
        <taxon>Placozoa</taxon>
        <taxon>Uniplacotomia</taxon>
        <taxon>Trichoplacea</taxon>
        <taxon>Trichoplacidae</taxon>
        <taxon>Trichoplax</taxon>
    </lineage>
</organism>
<keyword evidence="2" id="KW-1185">Reference proteome</keyword>
<dbReference type="CTD" id="6753056"/>
<protein>
    <submittedName>
        <fullName evidence="1">Uncharacterized protein</fullName>
    </submittedName>
</protein>
<name>B3RUG4_TRIAD</name>
<dbReference type="HOGENOM" id="CLU_1344810_0_0_1"/>
<dbReference type="OrthoDB" id="289721at2759"/>
<gene>
    <name evidence="1" type="ORF">TRIADDRAFT_55279</name>
</gene>
<dbReference type="AlphaFoldDB" id="B3RUG4"/>
<dbReference type="Proteomes" id="UP000009022">
    <property type="component" value="Unassembled WGS sequence"/>
</dbReference>
<dbReference type="EMBL" id="DS985244">
    <property type="protein sequence ID" value="EDV25327.1"/>
    <property type="molecule type" value="Genomic_DNA"/>
</dbReference>
<proteinExistence type="predicted"/>
<accession>B3RUG4</accession>